<name>A0A1G6TKM8_9BURK</name>
<dbReference type="InterPro" id="IPR051049">
    <property type="entry name" value="Dienelactone_hydrolase-like"/>
</dbReference>
<dbReference type="EMBL" id="FMYQ01000017">
    <property type="protein sequence ID" value="SDD28967.1"/>
    <property type="molecule type" value="Genomic_DNA"/>
</dbReference>
<organism evidence="2 3">
    <name type="scientific">Paraburkholderia lycopersici</name>
    <dbReference type="NCBI Taxonomy" id="416944"/>
    <lineage>
        <taxon>Bacteria</taxon>
        <taxon>Pseudomonadati</taxon>
        <taxon>Pseudomonadota</taxon>
        <taxon>Betaproteobacteria</taxon>
        <taxon>Burkholderiales</taxon>
        <taxon>Burkholderiaceae</taxon>
        <taxon>Paraburkholderia</taxon>
    </lineage>
</organism>
<keyword evidence="3" id="KW-1185">Reference proteome</keyword>
<evidence type="ECO:0000313" key="2">
    <source>
        <dbReference type="EMBL" id="SDD28967.1"/>
    </source>
</evidence>
<dbReference type="STRING" id="416944.SAMN05421548_11754"/>
<dbReference type="SUPFAM" id="SSF53474">
    <property type="entry name" value="alpha/beta-Hydrolases"/>
    <property type="match status" value="1"/>
</dbReference>
<evidence type="ECO:0000259" key="1">
    <source>
        <dbReference type="Pfam" id="PF01738"/>
    </source>
</evidence>
<feature type="domain" description="Dienelactone hydrolase" evidence="1">
    <location>
        <begin position="19"/>
        <end position="231"/>
    </location>
</feature>
<dbReference type="AlphaFoldDB" id="A0A1G6TKM8"/>
<dbReference type="InterPro" id="IPR029058">
    <property type="entry name" value="AB_hydrolase_fold"/>
</dbReference>
<proteinExistence type="predicted"/>
<dbReference type="InterPro" id="IPR002925">
    <property type="entry name" value="Dienelactn_hydro"/>
</dbReference>
<dbReference type="RefSeq" id="WP_091999466.1">
    <property type="nucleotide sequence ID" value="NZ_FMYQ01000017.1"/>
</dbReference>
<evidence type="ECO:0000313" key="3">
    <source>
        <dbReference type="Proteomes" id="UP000198908"/>
    </source>
</evidence>
<dbReference type="PANTHER" id="PTHR46623:SF6">
    <property type="entry name" value="ALPHA_BETA-HYDROLASES SUPERFAMILY PROTEIN"/>
    <property type="match status" value="1"/>
</dbReference>
<dbReference type="OrthoDB" id="62567at2"/>
<reference evidence="3" key="1">
    <citation type="submission" date="2016-09" db="EMBL/GenBank/DDBJ databases">
        <authorList>
            <person name="Varghese N."/>
            <person name="Submissions S."/>
        </authorList>
    </citation>
    <scope>NUCLEOTIDE SEQUENCE [LARGE SCALE GENOMIC DNA]</scope>
    <source>
        <strain evidence="3">TNe-862</strain>
    </source>
</reference>
<dbReference type="Gene3D" id="3.40.50.1820">
    <property type="entry name" value="alpha/beta hydrolase"/>
    <property type="match status" value="1"/>
</dbReference>
<dbReference type="Proteomes" id="UP000198908">
    <property type="component" value="Unassembled WGS sequence"/>
</dbReference>
<sequence length="240" mass="26378">MKQSAGSMISFTRPDGQTLQGYLAKPEKTEGAPAIVVIQEWWGLNDQIRGVADRLAQAGYLALVPDLYRGKSTVEQEEAHHLMTGLDFADAASQDVYGAVTYLKTLTDRVGVTGYCMGGALTLLAATMIPGLSGAVVWYGFPPLEYIDASKITAPVLGHFATQDQAFSIETVATLETKLKDADVDVEFHRYLAHHAFANETAVGPNRIAITQYDPVWAQLAWDRSLTFWGRTLWPRRTAR</sequence>
<dbReference type="GO" id="GO:0016787">
    <property type="term" value="F:hydrolase activity"/>
    <property type="evidence" value="ECO:0007669"/>
    <property type="project" value="InterPro"/>
</dbReference>
<gene>
    <name evidence="2" type="ORF">SAMN05421548_11754</name>
</gene>
<protein>
    <submittedName>
        <fullName evidence="2">Carboxymethylenebutenolidase</fullName>
    </submittedName>
</protein>
<dbReference type="Pfam" id="PF01738">
    <property type="entry name" value="DLH"/>
    <property type="match status" value="1"/>
</dbReference>
<dbReference type="PANTHER" id="PTHR46623">
    <property type="entry name" value="CARBOXYMETHYLENEBUTENOLIDASE-RELATED"/>
    <property type="match status" value="1"/>
</dbReference>
<accession>A0A1G6TKM8</accession>